<dbReference type="RefSeq" id="WP_310069974.1">
    <property type="nucleotide sequence ID" value="NZ_JAVDQN010000005.1"/>
</dbReference>
<organism evidence="2 3">
    <name type="scientific">Paraburkholderia caledonica</name>
    <dbReference type="NCBI Taxonomy" id="134536"/>
    <lineage>
        <taxon>Bacteria</taxon>
        <taxon>Pseudomonadati</taxon>
        <taxon>Pseudomonadota</taxon>
        <taxon>Betaproteobacteria</taxon>
        <taxon>Burkholderiales</taxon>
        <taxon>Burkholderiaceae</taxon>
        <taxon>Paraburkholderia</taxon>
    </lineage>
</organism>
<evidence type="ECO:0000313" key="2">
    <source>
        <dbReference type="EMBL" id="MDR6378456.1"/>
    </source>
</evidence>
<dbReference type="Proteomes" id="UP001185254">
    <property type="component" value="Unassembled WGS sequence"/>
</dbReference>
<evidence type="ECO:0008006" key="4">
    <source>
        <dbReference type="Google" id="ProtNLM"/>
    </source>
</evidence>
<keyword evidence="3" id="KW-1185">Reference proteome</keyword>
<feature type="chain" id="PRO_5047021950" description="Lipoprotein" evidence="1">
    <location>
        <begin position="19"/>
        <end position="151"/>
    </location>
</feature>
<accession>A0ABU1L5E4</accession>
<protein>
    <recommendedName>
        <fullName evidence="4">Lipoprotein</fullName>
    </recommendedName>
</protein>
<keyword evidence="1" id="KW-0732">Signal</keyword>
<name>A0ABU1L5E4_9BURK</name>
<reference evidence="2 3" key="1">
    <citation type="submission" date="2023-07" db="EMBL/GenBank/DDBJ databases">
        <title>Sorghum-associated microbial communities from plants grown in Nebraska, USA.</title>
        <authorList>
            <person name="Schachtman D."/>
        </authorList>
    </citation>
    <scope>NUCLEOTIDE SEQUENCE [LARGE SCALE GENOMIC DNA]</scope>
    <source>
        <strain evidence="2 3">DS1039</strain>
    </source>
</reference>
<gene>
    <name evidence="2" type="ORF">J2776_005177</name>
</gene>
<sequence>MKYSIVFVFLLFSNCVFACGSGSQKAKMAHQLYADTEMRQFVCASDSCSENAFSDGLMFHRFEQVFRGHRLRVCLVEPALTAANSYTGVFAETGGNYKLQFISYGAGVKFEKNGRGVPLLKEYAVTEHRDNYSSVSIYLWNGSHFIYSRDM</sequence>
<feature type="signal peptide" evidence="1">
    <location>
        <begin position="1"/>
        <end position="18"/>
    </location>
</feature>
<proteinExistence type="predicted"/>
<evidence type="ECO:0000313" key="3">
    <source>
        <dbReference type="Proteomes" id="UP001185254"/>
    </source>
</evidence>
<comment type="caution">
    <text evidence="2">The sequence shown here is derived from an EMBL/GenBank/DDBJ whole genome shotgun (WGS) entry which is preliminary data.</text>
</comment>
<dbReference type="EMBL" id="JAVDQN010000005">
    <property type="protein sequence ID" value="MDR6378456.1"/>
    <property type="molecule type" value="Genomic_DNA"/>
</dbReference>
<evidence type="ECO:0000256" key="1">
    <source>
        <dbReference type="SAM" id="SignalP"/>
    </source>
</evidence>